<evidence type="ECO:0000313" key="3">
    <source>
        <dbReference type="Proteomes" id="UP001458880"/>
    </source>
</evidence>
<sequence>MKKISFLILTLSLDWVRCCKSKGHPPHQEVDVGNSTDGESGKLDSIPIEKRNFLACLFEKNDDYKQSPITAVRILPHVMLTGAKVRDSNRHRYCLCYIGDNPPYPGSEQVDSACSHFGGVSLKKVINVGGAHKNYAILVQTPSLEVINTYMDFVELPIRLDPSIGGFTDDCLMCYVSSEKKKVCHKQQIMQVLKDGIVITCPAEADYSFVETRSGAAVICNQRLRGLVLNEESGHIGLYKFGDMRPDDYWVLTKVHPHGSYDYNAIWKPTNKESHASASHRFSNVVISGIVIIFCLLSYCK</sequence>
<comment type="caution">
    <text evidence="2">The sequence shown here is derived from an EMBL/GenBank/DDBJ whole genome shotgun (WGS) entry which is preliminary data.</text>
</comment>
<keyword evidence="1" id="KW-0732">Signal</keyword>
<keyword evidence="3" id="KW-1185">Reference proteome</keyword>
<dbReference type="AlphaFoldDB" id="A0AAW1LEY9"/>
<name>A0AAW1LEY9_POPJA</name>
<accession>A0AAW1LEY9</accession>
<evidence type="ECO:0000256" key="1">
    <source>
        <dbReference type="SAM" id="SignalP"/>
    </source>
</evidence>
<gene>
    <name evidence="2" type="ORF">QE152_g13036</name>
</gene>
<feature type="chain" id="PRO_5043699347" evidence="1">
    <location>
        <begin position="22"/>
        <end position="301"/>
    </location>
</feature>
<proteinExistence type="predicted"/>
<organism evidence="2 3">
    <name type="scientific">Popillia japonica</name>
    <name type="common">Japanese beetle</name>
    <dbReference type="NCBI Taxonomy" id="7064"/>
    <lineage>
        <taxon>Eukaryota</taxon>
        <taxon>Metazoa</taxon>
        <taxon>Ecdysozoa</taxon>
        <taxon>Arthropoda</taxon>
        <taxon>Hexapoda</taxon>
        <taxon>Insecta</taxon>
        <taxon>Pterygota</taxon>
        <taxon>Neoptera</taxon>
        <taxon>Endopterygota</taxon>
        <taxon>Coleoptera</taxon>
        <taxon>Polyphaga</taxon>
        <taxon>Scarabaeiformia</taxon>
        <taxon>Scarabaeidae</taxon>
        <taxon>Rutelinae</taxon>
        <taxon>Popillia</taxon>
    </lineage>
</organism>
<dbReference type="Proteomes" id="UP001458880">
    <property type="component" value="Unassembled WGS sequence"/>
</dbReference>
<reference evidence="2 3" key="1">
    <citation type="journal article" date="2024" name="BMC Genomics">
        <title>De novo assembly and annotation of Popillia japonica's genome with initial clues to its potential as an invasive pest.</title>
        <authorList>
            <person name="Cucini C."/>
            <person name="Boschi S."/>
            <person name="Funari R."/>
            <person name="Cardaioli E."/>
            <person name="Iannotti N."/>
            <person name="Marturano G."/>
            <person name="Paoli F."/>
            <person name="Bruttini M."/>
            <person name="Carapelli A."/>
            <person name="Frati F."/>
            <person name="Nardi F."/>
        </authorList>
    </citation>
    <scope>NUCLEOTIDE SEQUENCE [LARGE SCALE GENOMIC DNA]</scope>
    <source>
        <strain evidence="2">DMR45628</strain>
    </source>
</reference>
<feature type="signal peptide" evidence="1">
    <location>
        <begin position="1"/>
        <end position="21"/>
    </location>
</feature>
<evidence type="ECO:0000313" key="2">
    <source>
        <dbReference type="EMBL" id="KAK9732170.1"/>
    </source>
</evidence>
<dbReference type="EMBL" id="JASPKY010000121">
    <property type="protein sequence ID" value="KAK9732170.1"/>
    <property type="molecule type" value="Genomic_DNA"/>
</dbReference>
<protein>
    <submittedName>
        <fullName evidence="2">Uncharacterized protein</fullName>
    </submittedName>
</protein>